<dbReference type="Proteomes" id="UP000199504">
    <property type="component" value="Unassembled WGS sequence"/>
</dbReference>
<dbReference type="GO" id="GO:0005576">
    <property type="term" value="C:extracellular region"/>
    <property type="evidence" value="ECO:0007669"/>
    <property type="project" value="InterPro"/>
</dbReference>
<proteinExistence type="predicted"/>
<dbReference type="InterPro" id="IPR014756">
    <property type="entry name" value="Ig_E-set"/>
</dbReference>
<feature type="domain" description="Chitin-binding type-3" evidence="4">
    <location>
        <begin position="260"/>
        <end position="306"/>
    </location>
</feature>
<accession>A0A1C5A7W5</accession>
<dbReference type="SUPFAM" id="SSF81296">
    <property type="entry name" value="E set domains"/>
    <property type="match status" value="1"/>
</dbReference>
<dbReference type="Pfam" id="PF02839">
    <property type="entry name" value="CBM_5_12"/>
    <property type="match status" value="1"/>
</dbReference>
<protein>
    <submittedName>
        <fullName evidence="5">Chitin-binding protein</fullName>
    </submittedName>
</protein>
<dbReference type="Gene3D" id="2.70.50.50">
    <property type="entry name" value="chitin-binding protein cbp21"/>
    <property type="match status" value="1"/>
</dbReference>
<evidence type="ECO:0000256" key="2">
    <source>
        <dbReference type="ARBA" id="ARBA00022801"/>
    </source>
</evidence>
<keyword evidence="2" id="KW-0378">Hydrolase</keyword>
<feature type="compositionally biased region" description="Low complexity" evidence="3">
    <location>
        <begin position="209"/>
        <end position="226"/>
    </location>
</feature>
<dbReference type="Pfam" id="PF03067">
    <property type="entry name" value="LPMO_10"/>
    <property type="match status" value="1"/>
</dbReference>
<evidence type="ECO:0000256" key="1">
    <source>
        <dbReference type="ARBA" id="ARBA00022729"/>
    </source>
</evidence>
<evidence type="ECO:0000313" key="6">
    <source>
        <dbReference type="Proteomes" id="UP000199504"/>
    </source>
</evidence>
<reference evidence="6" key="1">
    <citation type="submission" date="2016-06" db="EMBL/GenBank/DDBJ databases">
        <authorList>
            <person name="Varghese N."/>
            <person name="Submissions Spin"/>
        </authorList>
    </citation>
    <scope>NUCLEOTIDE SEQUENCE [LARGE SCALE GENOMIC DNA]</scope>
    <source>
        <strain evidence="6">DSM 44830</strain>
    </source>
</reference>
<dbReference type="PRINTS" id="PR01217">
    <property type="entry name" value="PRICHEXTENSN"/>
</dbReference>
<dbReference type="CDD" id="cd21177">
    <property type="entry name" value="LPMO_AA10"/>
    <property type="match status" value="1"/>
</dbReference>
<dbReference type="CDD" id="cd12214">
    <property type="entry name" value="ChiA1_BD"/>
    <property type="match status" value="1"/>
</dbReference>
<dbReference type="STRING" id="262898.GA0070564_10867"/>
<dbReference type="AlphaFoldDB" id="A0A1C5A7W5"/>
<dbReference type="InterPro" id="IPR036573">
    <property type="entry name" value="CBM_sf_5/12"/>
</dbReference>
<dbReference type="RefSeq" id="WP_091613040.1">
    <property type="nucleotide sequence ID" value="NZ_FMCX01000008.1"/>
</dbReference>
<dbReference type="SUPFAM" id="SSF51055">
    <property type="entry name" value="Carbohydrate binding domain"/>
    <property type="match status" value="1"/>
</dbReference>
<dbReference type="GO" id="GO:0004553">
    <property type="term" value="F:hydrolase activity, hydrolyzing O-glycosyl compounds"/>
    <property type="evidence" value="ECO:0007669"/>
    <property type="project" value="InterPro"/>
</dbReference>
<organism evidence="5 6">
    <name type="scientific">Micromonospora mirobrigensis</name>
    <dbReference type="NCBI Taxonomy" id="262898"/>
    <lineage>
        <taxon>Bacteria</taxon>
        <taxon>Bacillati</taxon>
        <taxon>Actinomycetota</taxon>
        <taxon>Actinomycetes</taxon>
        <taxon>Micromonosporales</taxon>
        <taxon>Micromonosporaceae</taxon>
        <taxon>Micromonospora</taxon>
    </lineage>
</organism>
<dbReference type="InterPro" id="IPR004302">
    <property type="entry name" value="Cellulose/chitin-bd_N"/>
</dbReference>
<name>A0A1C5A7W5_9ACTN</name>
<evidence type="ECO:0000256" key="3">
    <source>
        <dbReference type="SAM" id="MobiDB-lite"/>
    </source>
</evidence>
<dbReference type="PANTHER" id="PTHR34823">
    <property type="entry name" value="GLCNAC-BINDING PROTEIN A"/>
    <property type="match status" value="1"/>
</dbReference>
<dbReference type="InterPro" id="IPR051024">
    <property type="entry name" value="GlcNAc_Chitin_IntDeg"/>
</dbReference>
<gene>
    <name evidence="5" type="ORF">GA0070564_10867</name>
</gene>
<dbReference type="InterPro" id="IPR003610">
    <property type="entry name" value="CBM5/12"/>
</dbReference>
<dbReference type="GO" id="GO:0005975">
    <property type="term" value="P:carbohydrate metabolic process"/>
    <property type="evidence" value="ECO:0007669"/>
    <property type="project" value="InterPro"/>
</dbReference>
<dbReference type="GO" id="GO:0030246">
    <property type="term" value="F:carbohydrate binding"/>
    <property type="evidence" value="ECO:0007669"/>
    <property type="project" value="InterPro"/>
</dbReference>
<dbReference type="EMBL" id="FMCX01000008">
    <property type="protein sequence ID" value="SCF41161.1"/>
    <property type="molecule type" value="Genomic_DNA"/>
</dbReference>
<keyword evidence="6" id="KW-1185">Reference proteome</keyword>
<dbReference type="PANTHER" id="PTHR34823:SF1">
    <property type="entry name" value="CHITIN-BINDING TYPE-4 DOMAIN-CONTAINING PROTEIN"/>
    <property type="match status" value="1"/>
</dbReference>
<feature type="region of interest" description="Disordered" evidence="3">
    <location>
        <begin position="205"/>
        <end position="265"/>
    </location>
</feature>
<dbReference type="Gene3D" id="2.10.10.20">
    <property type="entry name" value="Carbohydrate-binding module superfamily 5/12"/>
    <property type="match status" value="1"/>
</dbReference>
<feature type="compositionally biased region" description="Pro residues" evidence="3">
    <location>
        <begin position="227"/>
        <end position="259"/>
    </location>
</feature>
<keyword evidence="1" id="KW-0732">Signal</keyword>
<dbReference type="OrthoDB" id="5179374at2"/>
<evidence type="ECO:0000313" key="5">
    <source>
        <dbReference type="EMBL" id="SCF41161.1"/>
    </source>
</evidence>
<sequence>MDRRRWIPAVAVVGVAPALLSLTLVGRAGAHGSMQSPVSRTYACFLEGPESPDSDACRAAVATGGTQALYDWNEVNIADAAGRHRQLIPDGRLCSANRDKYRGFDLARADWPATALPSGGTWTFAYRATAPHRGTFELYVTRDGYSPTRPLAWADLELFHTATDPAPTDGAYRMTARLPQRTGRHLIYSIWQRSDSPEAFYTCSDVTFGGTPTGSPSPTPTTTTSPGPSPTPTPTGTPSPTPTPPGPSPTPTTPGPSPSAPAWQPNTGYALGALVSYAGRTWQCRQAHTSLTGWEPPNVPALWLAR</sequence>
<dbReference type="SMART" id="SM00495">
    <property type="entry name" value="ChtBD3"/>
    <property type="match status" value="1"/>
</dbReference>
<evidence type="ECO:0000259" key="4">
    <source>
        <dbReference type="SMART" id="SM00495"/>
    </source>
</evidence>